<keyword evidence="7" id="KW-0995">Kinetochore</keyword>
<comment type="subcellular location">
    <subcellularLocation>
        <location evidence="2">Chromosome</location>
        <location evidence="2">Centromere</location>
        <location evidence="2">Kinetochore</location>
    </subcellularLocation>
    <subcellularLocation>
        <location evidence="1">Nucleus</location>
    </subcellularLocation>
</comment>
<evidence type="ECO:0000256" key="5">
    <source>
        <dbReference type="ARBA" id="ARBA00022618"/>
    </source>
</evidence>
<feature type="domain" description="Kinetochore protein Nuf2 N-terminal" evidence="14">
    <location>
        <begin position="41"/>
        <end position="190"/>
    </location>
</feature>
<evidence type="ECO:0000256" key="2">
    <source>
        <dbReference type="ARBA" id="ARBA00004629"/>
    </source>
</evidence>
<evidence type="ECO:0000256" key="6">
    <source>
        <dbReference type="ARBA" id="ARBA00022776"/>
    </source>
</evidence>
<dbReference type="GO" id="GO:0007052">
    <property type="term" value="P:mitotic spindle organization"/>
    <property type="evidence" value="ECO:0007669"/>
    <property type="project" value="TreeGrafter"/>
</dbReference>
<reference evidence="16" key="1">
    <citation type="submission" date="2020-09" db="EMBL/GenBank/DDBJ databases">
        <title>Comparative genome analyses of four rice-infecting Rhizoctonia solani isolates reveal extensive enrichment of homogalacturonan modification genes.</title>
        <authorList>
            <person name="Lee D.-Y."/>
            <person name="Jeon J."/>
            <person name="Kim K.-T."/>
            <person name="Cheong K."/>
            <person name="Song H."/>
            <person name="Choi G."/>
            <person name="Ko J."/>
            <person name="Opiyo S.O."/>
            <person name="Zuo S."/>
            <person name="Madhav S."/>
            <person name="Lee Y.-H."/>
            <person name="Wang G.-L."/>
        </authorList>
    </citation>
    <scope>NUCLEOTIDE SEQUENCE</scope>
    <source>
        <strain evidence="16">AG1-IA B2</strain>
    </source>
</reference>
<dbReference type="InterPro" id="IPR041112">
    <property type="entry name" value="Nuf2_DHR10-like"/>
</dbReference>
<dbReference type="InterPro" id="IPR038275">
    <property type="entry name" value="Nuf2_N_sf"/>
</dbReference>
<keyword evidence="8 12" id="KW-0175">Coiled coil</keyword>
<evidence type="ECO:0000256" key="1">
    <source>
        <dbReference type="ARBA" id="ARBA00004123"/>
    </source>
</evidence>
<evidence type="ECO:0000259" key="14">
    <source>
        <dbReference type="Pfam" id="PF03800"/>
    </source>
</evidence>
<evidence type="ECO:0000256" key="7">
    <source>
        <dbReference type="ARBA" id="ARBA00022838"/>
    </source>
</evidence>
<dbReference type="PANTHER" id="PTHR21650">
    <property type="entry name" value="MEMBRALIN/KINETOCHORE PROTEIN NUF2"/>
    <property type="match status" value="1"/>
</dbReference>
<dbReference type="Gene3D" id="1.10.418.60">
    <property type="entry name" value="Ncd80 complex, Nuf2 subunit"/>
    <property type="match status" value="1"/>
</dbReference>
<dbReference type="GO" id="GO:0051315">
    <property type="term" value="P:attachment of mitotic spindle microtubules to kinetochore"/>
    <property type="evidence" value="ECO:0007669"/>
    <property type="project" value="TreeGrafter"/>
</dbReference>
<accession>A0A8H7IJS5</accession>
<gene>
    <name evidence="16" type="ORF">RHS01_02346</name>
</gene>
<dbReference type="EMBL" id="JACYCF010000003">
    <property type="protein sequence ID" value="KAF8758333.1"/>
    <property type="molecule type" value="Genomic_DNA"/>
</dbReference>
<evidence type="ECO:0000313" key="17">
    <source>
        <dbReference type="Proteomes" id="UP000614334"/>
    </source>
</evidence>
<feature type="domain" description="Nuf2 DHR10-like" evidence="15">
    <location>
        <begin position="307"/>
        <end position="422"/>
    </location>
</feature>
<keyword evidence="9" id="KW-0539">Nucleus</keyword>
<sequence>MIDMAYHVSVTLDARQSSSAYIQLTTTTIMSGDPYDQPGSNFSFVILSPQDISEWIASYDVSISVEELAKPTPQTVEMVYTVLIELYKNISTEDQENTKLRMLEHQENQVSIVIDSGYGELTVTQELYGDIFYFHILYHHLTRMAEIANVSLTFQDLTRPEPRRTIRIISGLINLVKFRQSQMPEVTDLKTTSEQSFERRERAKWERAQAEGRLKEYKDERASEQPEVDQLRDRILEVKNELPGLQKGYQKANEARTALKKEQLALVQRVQKLNEMIIAKSERNDELRARLVDDPELFQKNIREATESLNNIRQLVATEEAKSRDLKTRLDWLGSVETDVALATEVSKTVVAERARWTEADKALREIELDLNKRVIDHREMSTKRDHLSRQLEHTTEKYTRAQRHGEESRIQAEATAQQLREAYDQGLKERSATSEKAEEVRRMVAEVEAQIIGYVAEEERLLNEMITTYSTFRDRTEHYIDNLTKRLSLRTAGQQAS</sequence>
<dbReference type="GO" id="GO:0051383">
    <property type="term" value="P:kinetochore organization"/>
    <property type="evidence" value="ECO:0007669"/>
    <property type="project" value="TreeGrafter"/>
</dbReference>
<keyword evidence="10" id="KW-0131">Cell cycle</keyword>
<dbReference type="Pfam" id="PF18595">
    <property type="entry name" value="Nuf2_DHR10-like"/>
    <property type="match status" value="1"/>
</dbReference>
<keyword evidence="11" id="KW-0137">Centromere</keyword>
<feature type="coiled-coil region" evidence="12">
    <location>
        <begin position="270"/>
        <end position="322"/>
    </location>
</feature>
<dbReference type="PANTHER" id="PTHR21650:SF2">
    <property type="entry name" value="KINETOCHORE PROTEIN NUF2"/>
    <property type="match status" value="1"/>
</dbReference>
<feature type="region of interest" description="Disordered" evidence="13">
    <location>
        <begin position="385"/>
        <end position="418"/>
    </location>
</feature>
<dbReference type="GO" id="GO:0031262">
    <property type="term" value="C:Ndc80 complex"/>
    <property type="evidence" value="ECO:0007669"/>
    <property type="project" value="InterPro"/>
</dbReference>
<evidence type="ECO:0000256" key="9">
    <source>
        <dbReference type="ARBA" id="ARBA00023242"/>
    </source>
</evidence>
<evidence type="ECO:0000256" key="8">
    <source>
        <dbReference type="ARBA" id="ARBA00023054"/>
    </source>
</evidence>
<dbReference type="InterPro" id="IPR005549">
    <property type="entry name" value="Kinetochore_Nuf2_N"/>
</dbReference>
<evidence type="ECO:0000256" key="3">
    <source>
        <dbReference type="ARBA" id="ARBA00005498"/>
    </source>
</evidence>
<organism evidence="16 17">
    <name type="scientific">Rhizoctonia solani</name>
    <dbReference type="NCBI Taxonomy" id="456999"/>
    <lineage>
        <taxon>Eukaryota</taxon>
        <taxon>Fungi</taxon>
        <taxon>Dikarya</taxon>
        <taxon>Basidiomycota</taxon>
        <taxon>Agaricomycotina</taxon>
        <taxon>Agaricomycetes</taxon>
        <taxon>Cantharellales</taxon>
        <taxon>Ceratobasidiaceae</taxon>
        <taxon>Rhizoctonia</taxon>
    </lineage>
</organism>
<evidence type="ECO:0000256" key="10">
    <source>
        <dbReference type="ARBA" id="ARBA00023306"/>
    </source>
</evidence>
<dbReference type="Proteomes" id="UP000614334">
    <property type="component" value="Unassembled WGS sequence"/>
</dbReference>
<evidence type="ECO:0000256" key="4">
    <source>
        <dbReference type="ARBA" id="ARBA00022454"/>
    </source>
</evidence>
<dbReference type="GO" id="GO:0044877">
    <property type="term" value="F:protein-containing complex binding"/>
    <property type="evidence" value="ECO:0007669"/>
    <property type="project" value="TreeGrafter"/>
</dbReference>
<name>A0A8H7IJS5_9AGAM</name>
<evidence type="ECO:0000313" key="16">
    <source>
        <dbReference type="EMBL" id="KAF8758333.1"/>
    </source>
</evidence>
<dbReference type="GO" id="GO:0005634">
    <property type="term" value="C:nucleus"/>
    <property type="evidence" value="ECO:0007669"/>
    <property type="project" value="UniProtKB-SubCell"/>
</dbReference>
<keyword evidence="5" id="KW-0132">Cell division</keyword>
<evidence type="ECO:0000256" key="11">
    <source>
        <dbReference type="ARBA" id="ARBA00023328"/>
    </source>
</evidence>
<comment type="similarity">
    <text evidence="3">Belongs to the NUF2 family.</text>
</comment>
<keyword evidence="6" id="KW-0498">Mitosis</keyword>
<proteinExistence type="inferred from homology"/>
<feature type="compositionally biased region" description="Basic and acidic residues" evidence="13">
    <location>
        <begin position="385"/>
        <end position="411"/>
    </location>
</feature>
<evidence type="ECO:0000259" key="15">
    <source>
        <dbReference type="Pfam" id="PF18595"/>
    </source>
</evidence>
<evidence type="ECO:0000256" key="12">
    <source>
        <dbReference type="SAM" id="Coils"/>
    </source>
</evidence>
<protein>
    <submittedName>
        <fullName evidence="16">Nuf2 family</fullName>
    </submittedName>
</protein>
<dbReference type="AlphaFoldDB" id="A0A8H7IJS5"/>
<dbReference type="GO" id="GO:0045132">
    <property type="term" value="P:meiotic chromosome segregation"/>
    <property type="evidence" value="ECO:0007669"/>
    <property type="project" value="TreeGrafter"/>
</dbReference>
<comment type="caution">
    <text evidence="16">The sequence shown here is derived from an EMBL/GenBank/DDBJ whole genome shotgun (WGS) entry which is preliminary data.</text>
</comment>
<keyword evidence="4" id="KW-0158">Chromosome</keyword>
<dbReference type="GO" id="GO:0051301">
    <property type="term" value="P:cell division"/>
    <property type="evidence" value="ECO:0007669"/>
    <property type="project" value="UniProtKB-KW"/>
</dbReference>
<evidence type="ECO:0000256" key="13">
    <source>
        <dbReference type="SAM" id="MobiDB-lite"/>
    </source>
</evidence>
<dbReference type="Pfam" id="PF03800">
    <property type="entry name" value="Nuf2"/>
    <property type="match status" value="1"/>
</dbReference>